<organism evidence="1 2">
    <name type="scientific">Racocetra persica</name>
    <dbReference type="NCBI Taxonomy" id="160502"/>
    <lineage>
        <taxon>Eukaryota</taxon>
        <taxon>Fungi</taxon>
        <taxon>Fungi incertae sedis</taxon>
        <taxon>Mucoromycota</taxon>
        <taxon>Glomeromycotina</taxon>
        <taxon>Glomeromycetes</taxon>
        <taxon>Diversisporales</taxon>
        <taxon>Gigasporaceae</taxon>
        <taxon>Racocetra</taxon>
    </lineage>
</organism>
<dbReference type="EMBL" id="CAJVQC010025537">
    <property type="protein sequence ID" value="CAG8730307.1"/>
    <property type="molecule type" value="Genomic_DNA"/>
</dbReference>
<protein>
    <submittedName>
        <fullName evidence="1">10825_t:CDS:1</fullName>
    </submittedName>
</protein>
<sequence>SAIKCGAMLNFTIIARSGGHSLEGYSIGDRDYVATQTAIIETGNTLDTLFRSLNEHVFAFPSGECSTLGAGIILGGSYRYLMRKFGISSDNILDAQIVLANGTIVNHAKEYPDLF</sequence>
<proteinExistence type="predicted"/>
<name>A0ACA9Q200_9GLOM</name>
<evidence type="ECO:0000313" key="1">
    <source>
        <dbReference type="EMBL" id="CAG8730307.1"/>
    </source>
</evidence>
<comment type="caution">
    <text evidence="1">The sequence shown here is derived from an EMBL/GenBank/DDBJ whole genome shotgun (WGS) entry which is preliminary data.</text>
</comment>
<accession>A0ACA9Q200</accession>
<dbReference type="Proteomes" id="UP000789920">
    <property type="component" value="Unassembled WGS sequence"/>
</dbReference>
<reference evidence="1" key="1">
    <citation type="submission" date="2021-06" db="EMBL/GenBank/DDBJ databases">
        <authorList>
            <person name="Kallberg Y."/>
            <person name="Tangrot J."/>
            <person name="Rosling A."/>
        </authorList>
    </citation>
    <scope>NUCLEOTIDE SEQUENCE</scope>
    <source>
        <strain evidence="1">MA461A</strain>
    </source>
</reference>
<evidence type="ECO:0000313" key="2">
    <source>
        <dbReference type="Proteomes" id="UP000789920"/>
    </source>
</evidence>
<feature type="non-terminal residue" evidence="1">
    <location>
        <position position="1"/>
    </location>
</feature>
<keyword evidence="2" id="KW-1185">Reference proteome</keyword>
<gene>
    <name evidence="1" type="ORF">RPERSI_LOCUS12090</name>
</gene>